<dbReference type="InterPro" id="IPR005358">
    <property type="entry name" value="Puta_zinc/iron-chelating_dom"/>
</dbReference>
<dbReference type="EMBL" id="JBHTLU010000031">
    <property type="protein sequence ID" value="MFD1222452.1"/>
    <property type="molecule type" value="Genomic_DNA"/>
</dbReference>
<dbReference type="RefSeq" id="WP_079909413.1">
    <property type="nucleotide sequence ID" value="NZ_BAABJG010000015.1"/>
</dbReference>
<proteinExistence type="predicted"/>
<accession>A0ABW3UQ28</accession>
<dbReference type="Proteomes" id="UP001597180">
    <property type="component" value="Unassembled WGS sequence"/>
</dbReference>
<evidence type="ECO:0000313" key="1">
    <source>
        <dbReference type="EMBL" id="MFD1222452.1"/>
    </source>
</evidence>
<evidence type="ECO:0000313" key="2">
    <source>
        <dbReference type="Proteomes" id="UP001597180"/>
    </source>
</evidence>
<dbReference type="Pfam" id="PF03692">
    <property type="entry name" value="CxxCxxCC"/>
    <property type="match status" value="1"/>
</dbReference>
<gene>
    <name evidence="1" type="ORF">ACFQ4B_20250</name>
</gene>
<protein>
    <submittedName>
        <fullName evidence="1">YkgJ family cysteine cluster protein</fullName>
    </submittedName>
</protein>
<comment type="caution">
    <text evidence="1">The sequence shown here is derived from an EMBL/GenBank/DDBJ whole genome shotgun (WGS) entry which is preliminary data.</text>
</comment>
<organism evidence="1 2">
    <name type="scientific">Paenibacillus vulneris</name>
    <dbReference type="NCBI Taxonomy" id="1133364"/>
    <lineage>
        <taxon>Bacteria</taxon>
        <taxon>Bacillati</taxon>
        <taxon>Bacillota</taxon>
        <taxon>Bacilli</taxon>
        <taxon>Bacillales</taxon>
        <taxon>Paenibacillaceae</taxon>
        <taxon>Paenibacillus</taxon>
    </lineage>
</organism>
<keyword evidence="2" id="KW-1185">Reference proteome</keyword>
<name>A0ABW3UQ28_9BACL</name>
<sequence length="114" mass="12968">MKSLPCQGCRGLCCGPVPVTGRELRQIRKKLQSMPAKKREELEQQQRFFGTCIFYDLDHDRCGIHSVRPAVCAAFGHYDNLICFREPDAAASTNWQAKEEAVGVLSIDFTWKDF</sequence>
<reference evidence="2" key="1">
    <citation type="journal article" date="2019" name="Int. J. Syst. Evol. Microbiol.">
        <title>The Global Catalogue of Microorganisms (GCM) 10K type strain sequencing project: providing services to taxonomists for standard genome sequencing and annotation.</title>
        <authorList>
            <consortium name="The Broad Institute Genomics Platform"/>
            <consortium name="The Broad Institute Genome Sequencing Center for Infectious Disease"/>
            <person name="Wu L."/>
            <person name="Ma J."/>
        </authorList>
    </citation>
    <scope>NUCLEOTIDE SEQUENCE [LARGE SCALE GENOMIC DNA]</scope>
    <source>
        <strain evidence="2">CCUG 53270</strain>
    </source>
</reference>